<feature type="transmembrane region" description="Helical" evidence="6">
    <location>
        <begin position="553"/>
        <end position="573"/>
    </location>
</feature>
<feature type="transmembrane region" description="Helical" evidence="6">
    <location>
        <begin position="103"/>
        <end position="124"/>
    </location>
</feature>
<feature type="transmembrane region" description="Helical" evidence="6">
    <location>
        <begin position="372"/>
        <end position="391"/>
    </location>
</feature>
<dbReference type="Gene3D" id="1.20.1250.20">
    <property type="entry name" value="MFS general substrate transporter like domains"/>
    <property type="match status" value="1"/>
</dbReference>
<accession>A0ABP0D052</accession>
<dbReference type="PANTHER" id="PTHR23501">
    <property type="entry name" value="MAJOR FACILITATOR SUPERFAMILY"/>
    <property type="match status" value="1"/>
</dbReference>
<dbReference type="InterPro" id="IPR020846">
    <property type="entry name" value="MFS_dom"/>
</dbReference>
<dbReference type="Proteomes" id="UP001642406">
    <property type="component" value="Unassembled WGS sequence"/>
</dbReference>
<feature type="domain" description="Major facilitator superfamily (MFS) profile" evidence="7">
    <location>
        <begin position="65"/>
        <end position="577"/>
    </location>
</feature>
<feature type="transmembrane region" description="Helical" evidence="6">
    <location>
        <begin position="398"/>
        <end position="416"/>
    </location>
</feature>
<comment type="caution">
    <text evidence="8">The sequence shown here is derived from an EMBL/GenBank/DDBJ whole genome shotgun (WGS) entry which is preliminary data.</text>
</comment>
<dbReference type="InterPro" id="IPR011701">
    <property type="entry name" value="MFS"/>
</dbReference>
<evidence type="ECO:0000259" key="7">
    <source>
        <dbReference type="PROSITE" id="PS50850"/>
    </source>
</evidence>
<keyword evidence="2 6" id="KW-0812">Transmembrane</keyword>
<protein>
    <recommendedName>
        <fullName evidence="7">Major facilitator superfamily (MFS) profile domain-containing protein</fullName>
    </recommendedName>
</protein>
<feature type="transmembrane region" description="Helical" evidence="6">
    <location>
        <begin position="156"/>
        <end position="176"/>
    </location>
</feature>
<dbReference type="InterPro" id="IPR036259">
    <property type="entry name" value="MFS_trans_sf"/>
</dbReference>
<keyword evidence="4 6" id="KW-0472">Membrane</keyword>
<dbReference type="InterPro" id="IPR053791">
    <property type="entry name" value="MFS_Tri12-like"/>
</dbReference>
<feature type="transmembrane region" description="Helical" evidence="6">
    <location>
        <begin position="264"/>
        <end position="283"/>
    </location>
</feature>
<dbReference type="SUPFAM" id="SSF103473">
    <property type="entry name" value="MFS general substrate transporter"/>
    <property type="match status" value="1"/>
</dbReference>
<keyword evidence="3 6" id="KW-1133">Transmembrane helix</keyword>
<feature type="transmembrane region" description="Helical" evidence="6">
    <location>
        <begin position="332"/>
        <end position="352"/>
    </location>
</feature>
<dbReference type="PROSITE" id="PS00216">
    <property type="entry name" value="SUGAR_TRANSPORT_1"/>
    <property type="match status" value="1"/>
</dbReference>
<dbReference type="EMBL" id="CAWUHC010000201">
    <property type="protein sequence ID" value="CAK7237713.1"/>
    <property type="molecule type" value="Genomic_DNA"/>
</dbReference>
<dbReference type="InterPro" id="IPR005829">
    <property type="entry name" value="Sugar_transporter_CS"/>
</dbReference>
<feature type="transmembrane region" description="Helical" evidence="6">
    <location>
        <begin position="223"/>
        <end position="243"/>
    </location>
</feature>
<evidence type="ECO:0000256" key="3">
    <source>
        <dbReference type="ARBA" id="ARBA00022989"/>
    </source>
</evidence>
<evidence type="ECO:0000256" key="6">
    <source>
        <dbReference type="SAM" id="Phobius"/>
    </source>
</evidence>
<dbReference type="PANTHER" id="PTHR23501:SF195">
    <property type="entry name" value="PEP5"/>
    <property type="match status" value="1"/>
</dbReference>
<sequence>MAPAETPEATLETNEVVHEKVDQPADHQPADQLAAASQDALPKTALSSEPSIEDEPAPHLHAKTFLIVFAVCFIYFAQLINVVGAGAQAQTVVAVVGGSSDSVWLTSTIAIFTVVLSPVVSQAADYWGRRWILIILTFCGVIGSIVVARANSIGMAIAGFTVTGIAYGAQPLLHAVASEVLPRRYRPWAQGATNLSAALGGVVALLAGGAMTRNGNAEGFRNYWYLATAVFAVATLLTAVLYTPPKTPNQLNFTTSEKLGKLDWIGYALLSSSLVLFCIGLSWSQNPYPWSDPHTSATFAVGLALLLGLIVYETWFKTDGMLHHDLFNHRNFAIALGCVFVEGLVFFAANNYFAYEVSVLYETDTLRTGLRYTINMLVYGTSAVFAGFYCSKTKNVRWPAFAAFVSMVIFFVLMATATPSATSSRNVWGYPIFLGLGLGICLCALVTVAQLSTPRELIAITSGLMIGMRSLGGSVGLAIYNAILSGHLNKYLGANIAAAVLPLGLPETSLGDLISALAAQDTAALEAVPGITGEIIGAAVGALKSTYSVAFRWVWVAAGSFTVVAAVAAVFLIDPKKEFNNHIDAPAEKAEDLYN</sequence>
<name>A0ABP0D052_9PEZI</name>
<feature type="compositionally biased region" description="Basic and acidic residues" evidence="5">
    <location>
        <begin position="15"/>
        <end position="29"/>
    </location>
</feature>
<comment type="subcellular location">
    <subcellularLocation>
        <location evidence="1">Membrane</location>
        <topology evidence="1">Multi-pass membrane protein</topology>
    </subcellularLocation>
</comment>
<feature type="region of interest" description="Disordered" evidence="5">
    <location>
        <begin position="1"/>
        <end position="37"/>
    </location>
</feature>
<dbReference type="CDD" id="cd06179">
    <property type="entry name" value="MFS_TRI12_like"/>
    <property type="match status" value="1"/>
</dbReference>
<feature type="transmembrane region" description="Helical" evidence="6">
    <location>
        <begin position="65"/>
        <end position="83"/>
    </location>
</feature>
<feature type="transmembrane region" description="Helical" evidence="6">
    <location>
        <begin position="463"/>
        <end position="483"/>
    </location>
</feature>
<feature type="transmembrane region" description="Helical" evidence="6">
    <location>
        <begin position="295"/>
        <end position="312"/>
    </location>
</feature>
<keyword evidence="9" id="KW-1185">Reference proteome</keyword>
<dbReference type="PROSITE" id="PS50850">
    <property type="entry name" value="MFS"/>
    <property type="match status" value="1"/>
</dbReference>
<evidence type="ECO:0000256" key="5">
    <source>
        <dbReference type="SAM" id="MobiDB-lite"/>
    </source>
</evidence>
<feature type="transmembrane region" description="Helical" evidence="6">
    <location>
        <begin position="131"/>
        <end position="150"/>
    </location>
</feature>
<evidence type="ECO:0000256" key="2">
    <source>
        <dbReference type="ARBA" id="ARBA00022692"/>
    </source>
</evidence>
<evidence type="ECO:0000256" key="1">
    <source>
        <dbReference type="ARBA" id="ARBA00004141"/>
    </source>
</evidence>
<gene>
    <name evidence="8" type="ORF">SBRCBS47491_010095</name>
</gene>
<dbReference type="Pfam" id="PF07690">
    <property type="entry name" value="MFS_1"/>
    <property type="match status" value="1"/>
</dbReference>
<feature type="transmembrane region" description="Helical" evidence="6">
    <location>
        <begin position="428"/>
        <end position="451"/>
    </location>
</feature>
<evidence type="ECO:0000256" key="4">
    <source>
        <dbReference type="ARBA" id="ARBA00023136"/>
    </source>
</evidence>
<proteinExistence type="predicted"/>
<feature type="transmembrane region" description="Helical" evidence="6">
    <location>
        <begin position="188"/>
        <end position="211"/>
    </location>
</feature>
<reference evidence="8 9" key="1">
    <citation type="submission" date="2024-01" db="EMBL/GenBank/DDBJ databases">
        <authorList>
            <person name="Allen C."/>
            <person name="Tagirdzhanova G."/>
        </authorList>
    </citation>
    <scope>NUCLEOTIDE SEQUENCE [LARGE SCALE GENOMIC DNA]</scope>
</reference>
<evidence type="ECO:0000313" key="9">
    <source>
        <dbReference type="Proteomes" id="UP001642406"/>
    </source>
</evidence>
<evidence type="ECO:0000313" key="8">
    <source>
        <dbReference type="EMBL" id="CAK7237713.1"/>
    </source>
</evidence>
<organism evidence="8 9">
    <name type="scientific">Sporothrix bragantina</name>
    <dbReference type="NCBI Taxonomy" id="671064"/>
    <lineage>
        <taxon>Eukaryota</taxon>
        <taxon>Fungi</taxon>
        <taxon>Dikarya</taxon>
        <taxon>Ascomycota</taxon>
        <taxon>Pezizomycotina</taxon>
        <taxon>Sordariomycetes</taxon>
        <taxon>Sordariomycetidae</taxon>
        <taxon>Ophiostomatales</taxon>
        <taxon>Ophiostomataceae</taxon>
        <taxon>Sporothrix</taxon>
    </lineage>
</organism>